<dbReference type="EMBL" id="KZ501915">
    <property type="protein sequence ID" value="PKU86834.1"/>
    <property type="molecule type" value="Genomic_DNA"/>
</dbReference>
<proteinExistence type="predicted"/>
<gene>
    <name evidence="2" type="ORF">MA16_Dca022494</name>
</gene>
<reference evidence="2 3" key="1">
    <citation type="journal article" date="2016" name="Sci. Rep.">
        <title>The Dendrobium catenatum Lindl. genome sequence provides insights into polysaccharide synthase, floral development and adaptive evolution.</title>
        <authorList>
            <person name="Zhang G.Q."/>
            <person name="Xu Q."/>
            <person name="Bian C."/>
            <person name="Tsai W.C."/>
            <person name="Yeh C.M."/>
            <person name="Liu K.W."/>
            <person name="Yoshida K."/>
            <person name="Zhang L.S."/>
            <person name="Chang S.B."/>
            <person name="Chen F."/>
            <person name="Shi Y."/>
            <person name="Su Y.Y."/>
            <person name="Zhang Y.Q."/>
            <person name="Chen L.J."/>
            <person name="Yin Y."/>
            <person name="Lin M."/>
            <person name="Huang H."/>
            <person name="Deng H."/>
            <person name="Wang Z.W."/>
            <person name="Zhu S.L."/>
            <person name="Zhao X."/>
            <person name="Deng C."/>
            <person name="Niu S.C."/>
            <person name="Huang J."/>
            <person name="Wang M."/>
            <person name="Liu G.H."/>
            <person name="Yang H.J."/>
            <person name="Xiao X.J."/>
            <person name="Hsiao Y.Y."/>
            <person name="Wu W.L."/>
            <person name="Chen Y.Y."/>
            <person name="Mitsuda N."/>
            <person name="Ohme-Takagi M."/>
            <person name="Luo Y.B."/>
            <person name="Van de Peer Y."/>
            <person name="Liu Z.J."/>
        </authorList>
    </citation>
    <scope>NUCLEOTIDE SEQUENCE [LARGE SCALE GENOMIC DNA]</scope>
    <source>
        <tissue evidence="2">The whole plant</tissue>
    </source>
</reference>
<accession>A0A2I0XG13</accession>
<organism evidence="2 3">
    <name type="scientific">Dendrobium catenatum</name>
    <dbReference type="NCBI Taxonomy" id="906689"/>
    <lineage>
        <taxon>Eukaryota</taxon>
        <taxon>Viridiplantae</taxon>
        <taxon>Streptophyta</taxon>
        <taxon>Embryophyta</taxon>
        <taxon>Tracheophyta</taxon>
        <taxon>Spermatophyta</taxon>
        <taxon>Magnoliopsida</taxon>
        <taxon>Liliopsida</taxon>
        <taxon>Asparagales</taxon>
        <taxon>Orchidaceae</taxon>
        <taxon>Epidendroideae</taxon>
        <taxon>Malaxideae</taxon>
        <taxon>Dendrobiinae</taxon>
        <taxon>Dendrobium</taxon>
    </lineage>
</organism>
<reference evidence="2 3" key="2">
    <citation type="journal article" date="2017" name="Nature">
        <title>The Apostasia genome and the evolution of orchids.</title>
        <authorList>
            <person name="Zhang G.Q."/>
            <person name="Liu K.W."/>
            <person name="Li Z."/>
            <person name="Lohaus R."/>
            <person name="Hsiao Y.Y."/>
            <person name="Niu S.C."/>
            <person name="Wang J.Y."/>
            <person name="Lin Y.C."/>
            <person name="Xu Q."/>
            <person name="Chen L.J."/>
            <person name="Yoshida K."/>
            <person name="Fujiwara S."/>
            <person name="Wang Z.W."/>
            <person name="Zhang Y.Q."/>
            <person name="Mitsuda N."/>
            <person name="Wang M."/>
            <person name="Liu G.H."/>
            <person name="Pecoraro L."/>
            <person name="Huang H.X."/>
            <person name="Xiao X.J."/>
            <person name="Lin M."/>
            <person name="Wu X.Y."/>
            <person name="Wu W.L."/>
            <person name="Chen Y.Y."/>
            <person name="Chang S.B."/>
            <person name="Sakamoto S."/>
            <person name="Ohme-Takagi M."/>
            <person name="Yagi M."/>
            <person name="Zeng S.J."/>
            <person name="Shen C.Y."/>
            <person name="Yeh C.M."/>
            <person name="Luo Y.B."/>
            <person name="Tsai W.C."/>
            <person name="Van de Peer Y."/>
            <person name="Liu Z.J."/>
        </authorList>
    </citation>
    <scope>NUCLEOTIDE SEQUENCE [LARGE SCALE GENOMIC DNA]</scope>
    <source>
        <tissue evidence="2">The whole plant</tissue>
    </source>
</reference>
<evidence type="ECO:0000313" key="2">
    <source>
        <dbReference type="EMBL" id="PKU86834.1"/>
    </source>
</evidence>
<keyword evidence="3" id="KW-1185">Reference proteome</keyword>
<dbReference type="Proteomes" id="UP000233837">
    <property type="component" value="Unassembled WGS sequence"/>
</dbReference>
<protein>
    <submittedName>
        <fullName evidence="2">Uncharacterized protein</fullName>
    </submittedName>
</protein>
<evidence type="ECO:0000313" key="3">
    <source>
        <dbReference type="Proteomes" id="UP000233837"/>
    </source>
</evidence>
<feature type="region of interest" description="Disordered" evidence="1">
    <location>
        <begin position="187"/>
        <end position="208"/>
    </location>
</feature>
<sequence>MTVQLGREARIKLTNAVIETGYTGGTMHFGGLEFSATAARAAVVPVYGVNSKEFSGMSHSARTAAIGAAQGRASVFERLSQPETLTTKRVVDGRKISVVTANTTTLPRETVAPGRYDIEAYSSGGRLNRRQRRKRNVELRAQQLLVPVHPSNLPPHEPKINITTQNKFSNPKWIKRNSSTWELKKSFWERRPEAPAPHNTREPERLSA</sequence>
<evidence type="ECO:0000256" key="1">
    <source>
        <dbReference type="SAM" id="MobiDB-lite"/>
    </source>
</evidence>
<name>A0A2I0XG13_9ASPA</name>
<dbReference type="AlphaFoldDB" id="A0A2I0XG13"/>